<dbReference type="STRING" id="659014.SAMN04487996_114139"/>
<dbReference type="InterPro" id="IPR046342">
    <property type="entry name" value="CBS_dom_sf"/>
</dbReference>
<dbReference type="RefSeq" id="WP_090154972.1">
    <property type="nucleotide sequence ID" value="NZ_FNAN01000014.1"/>
</dbReference>
<evidence type="ECO:0000313" key="1">
    <source>
        <dbReference type="EMBL" id="SDG01458.1"/>
    </source>
</evidence>
<dbReference type="Gene3D" id="3.10.580.10">
    <property type="entry name" value="CBS-domain"/>
    <property type="match status" value="1"/>
</dbReference>
<dbReference type="OrthoDB" id="1523762at2"/>
<evidence type="ECO:0000313" key="2">
    <source>
        <dbReference type="Proteomes" id="UP000198748"/>
    </source>
</evidence>
<dbReference type="Proteomes" id="UP000198748">
    <property type="component" value="Unassembled WGS sequence"/>
</dbReference>
<dbReference type="EMBL" id="FNAN01000014">
    <property type="protein sequence ID" value="SDG01458.1"/>
    <property type="molecule type" value="Genomic_DNA"/>
</dbReference>
<dbReference type="SUPFAM" id="SSF54631">
    <property type="entry name" value="CBS-domain pair"/>
    <property type="match status" value="1"/>
</dbReference>
<protein>
    <submittedName>
        <fullName evidence="1">CBS domain-containing protein</fullName>
    </submittedName>
</protein>
<accession>A0A1G7QSG2</accession>
<dbReference type="CDD" id="cd17783">
    <property type="entry name" value="CBS_pair_bac"/>
    <property type="match status" value="1"/>
</dbReference>
<proteinExistence type="predicted"/>
<reference evidence="2" key="1">
    <citation type="submission" date="2016-10" db="EMBL/GenBank/DDBJ databases">
        <authorList>
            <person name="Varghese N."/>
            <person name="Submissions S."/>
        </authorList>
    </citation>
    <scope>NUCLEOTIDE SEQUENCE [LARGE SCALE GENOMIC DNA]</scope>
    <source>
        <strain evidence="2">DSM 25329</strain>
    </source>
</reference>
<keyword evidence="2" id="KW-1185">Reference proteome</keyword>
<sequence length="223" mass="25132">MLAATLINPMIPVLKPNDSVGTALDWMDEFGVKQLVIADSGIYQGIVSEDILFDITDISEQLSKVIIQHKDIFATEDQHPYELLRLVNQFGLLIIPVLHEDRTFAGSILVSELVEQFVNELGVQEKGAVIVLKIAERSYSLSEISRLIESNDVKILSSYYSSGEVYNPTNEARLTLKLNRTHITPIIATLERFGYEIEEAHANDPIESLDQERLDMLLRYLAT</sequence>
<dbReference type="AlphaFoldDB" id="A0A1G7QSG2"/>
<gene>
    <name evidence="1" type="ORF">SAMN04487996_114139</name>
</gene>
<organism evidence="1 2">
    <name type="scientific">Dyadobacter soli</name>
    <dbReference type="NCBI Taxonomy" id="659014"/>
    <lineage>
        <taxon>Bacteria</taxon>
        <taxon>Pseudomonadati</taxon>
        <taxon>Bacteroidota</taxon>
        <taxon>Cytophagia</taxon>
        <taxon>Cytophagales</taxon>
        <taxon>Spirosomataceae</taxon>
        <taxon>Dyadobacter</taxon>
    </lineage>
</organism>
<name>A0A1G7QSG2_9BACT</name>